<accession>A0A227HDG2</accession>
<gene>
    <name evidence="1" type="ORF">CA163_39485</name>
</gene>
<dbReference type="SUPFAM" id="SSF56317">
    <property type="entry name" value="Carbon-nitrogen hydrolase"/>
    <property type="match status" value="1"/>
</dbReference>
<name>A0A227HDG2_VIBPH</name>
<evidence type="ECO:0000313" key="1">
    <source>
        <dbReference type="EMBL" id="OXE03462.1"/>
    </source>
</evidence>
<dbReference type="AlphaFoldDB" id="A0A227HDG2"/>
<dbReference type="EMBL" id="NIXT01005577">
    <property type="protein sequence ID" value="OXE03462.1"/>
    <property type="molecule type" value="Genomic_DNA"/>
</dbReference>
<feature type="non-terminal residue" evidence="1">
    <location>
        <position position="72"/>
    </location>
</feature>
<dbReference type="Proteomes" id="UP000214596">
    <property type="component" value="Unassembled WGS sequence"/>
</dbReference>
<evidence type="ECO:0000313" key="2">
    <source>
        <dbReference type="Proteomes" id="UP000214596"/>
    </source>
</evidence>
<organism evidence="1 2">
    <name type="scientific">Vibrio parahaemolyticus</name>
    <dbReference type="NCBI Taxonomy" id="670"/>
    <lineage>
        <taxon>Bacteria</taxon>
        <taxon>Pseudomonadati</taxon>
        <taxon>Pseudomonadota</taxon>
        <taxon>Gammaproteobacteria</taxon>
        <taxon>Vibrionales</taxon>
        <taxon>Vibrionaceae</taxon>
        <taxon>Vibrio</taxon>
    </lineage>
</organism>
<keyword evidence="1" id="KW-0378">Hydrolase</keyword>
<proteinExistence type="predicted"/>
<dbReference type="Gene3D" id="3.60.110.10">
    <property type="entry name" value="Carbon-nitrogen hydrolase"/>
    <property type="match status" value="1"/>
</dbReference>
<dbReference type="GO" id="GO:0016787">
    <property type="term" value="F:hydrolase activity"/>
    <property type="evidence" value="ECO:0007669"/>
    <property type="project" value="UniProtKB-KW"/>
</dbReference>
<reference evidence="1 2" key="1">
    <citation type="journal article" date="2017" name="Appl. Environ. Microbiol.">
        <title>Parallel evolution of two clades of a major Atlantic endemic Vibrio parahaemolyticus pathogen lineage by independent acquisition of related pathogenicity islands.</title>
        <authorList>
            <person name="Xu F."/>
            <person name="Gonzalez-Escalona N."/>
            <person name="Drees K.P."/>
            <person name="Sebra R.P."/>
            <person name="Cooper V.S."/>
            <person name="Jones S.H."/>
            <person name="Whistler C.A."/>
        </authorList>
    </citation>
    <scope>NUCLEOTIDE SEQUENCE [LARGE SCALE GENOMIC DNA]</scope>
    <source>
        <strain evidence="1 2">MAVP-3</strain>
    </source>
</reference>
<sequence length="72" mass="8612">MLEWDNFFYEEDIQSVHDIEKTLIRIGVVQWQMRAMNDLEDLLDQAEFFISSLANYKADFALFPEFFNAPLM</sequence>
<dbReference type="InterPro" id="IPR036526">
    <property type="entry name" value="C-N_Hydrolase_sf"/>
</dbReference>
<protein>
    <submittedName>
        <fullName evidence="1">Hydrolase, carbon-nitrogen family protein</fullName>
    </submittedName>
</protein>
<comment type="caution">
    <text evidence="1">The sequence shown here is derived from an EMBL/GenBank/DDBJ whole genome shotgun (WGS) entry which is preliminary data.</text>
</comment>